<proteinExistence type="predicted"/>
<dbReference type="KEGG" id="tsu:Tresu_2656"/>
<dbReference type="Proteomes" id="UP000006852">
    <property type="component" value="Plasmid pTRESU01"/>
</dbReference>
<gene>
    <name evidence="2" type="ordered locus">Tresu_2656</name>
</gene>
<protein>
    <submittedName>
        <fullName evidence="2">Uncharacterized protein</fullName>
    </submittedName>
</protein>
<evidence type="ECO:0000256" key="1">
    <source>
        <dbReference type="SAM" id="MobiDB-lite"/>
    </source>
</evidence>
<sequence>MIEYTREEAIDLANSLIKKLSSKIETLNDMNINDCDNLEISIYLQQNGKEFISLIEKNDIKKELAEYNNQAIAMVLSKILPSAIELGLEKNLSKDFCIVDTPYSTNDFDRAKEGEPENPKAVWTMQNSDWGDKWRYVSEERIKELNNQLSEALKELGYSDEKILIFLETENSISSSMSALTYSLNQLVSEKEKINKKNEDLRFNEIKKIEKEMNEIHSDEAVSEQDRKELLKRKSALHMYKSIQLDKYKKENKKTIEDLKVKIKNIKDNLLYHKVYNSGCKIISTAKVFSAMYDDDSITPNDVMQYVDKNGLLDDESLKSKYTDYKVTTVQEKDIANYVFPENCYIIGHARIGGGYGEHFVVIKNITSTVKNGNVFIEYEKSNSSNNDRDRNYTSEEPGNDSTKAKIFELRVFERIKE</sequence>
<geneLocation type="plasmid" evidence="2 3">
    <name>pTRESU01</name>
</geneLocation>
<feature type="region of interest" description="Disordered" evidence="1">
    <location>
        <begin position="381"/>
        <end position="402"/>
    </location>
</feature>
<reference evidence="3" key="1">
    <citation type="submission" date="2011-04" db="EMBL/GenBank/DDBJ databases">
        <title>The complete genome of plasmid of Treponema succinifaciens DSM 2489.</title>
        <authorList>
            <person name="Lucas S."/>
            <person name="Copeland A."/>
            <person name="Lapidus A."/>
            <person name="Bruce D."/>
            <person name="Goodwin L."/>
            <person name="Pitluck S."/>
            <person name="Peters L."/>
            <person name="Kyrpides N."/>
            <person name="Mavromatis K."/>
            <person name="Ivanova N."/>
            <person name="Ovchinnikova G."/>
            <person name="Teshima H."/>
            <person name="Detter J.C."/>
            <person name="Tapia R."/>
            <person name="Han C."/>
            <person name="Land M."/>
            <person name="Hauser L."/>
            <person name="Markowitz V."/>
            <person name="Cheng J.-F."/>
            <person name="Hugenholtz P."/>
            <person name="Woyke T."/>
            <person name="Wu D."/>
            <person name="Gronow S."/>
            <person name="Wellnitz S."/>
            <person name="Brambilla E."/>
            <person name="Klenk H.-P."/>
            <person name="Eisen J.A."/>
        </authorList>
    </citation>
    <scope>NUCLEOTIDE SEQUENCE [LARGE SCALE GENOMIC DNA]</scope>
    <source>
        <strain evidence="3">ATCC 33096 / DSM 2489 / 6091</strain>
        <plasmid evidence="3">Plasmid pTRESU01</plasmid>
    </source>
</reference>
<dbReference type="RefSeq" id="WP_013702762.1">
    <property type="nucleotide sequence ID" value="NC_015386.1"/>
</dbReference>
<evidence type="ECO:0000313" key="3">
    <source>
        <dbReference type="Proteomes" id="UP000006852"/>
    </source>
</evidence>
<accession>F2NYL6</accession>
<organism evidence="2 3">
    <name type="scientific">Treponema succinifaciens (strain ATCC 33096 / DSM 2489 / 6091)</name>
    <dbReference type="NCBI Taxonomy" id="869209"/>
    <lineage>
        <taxon>Bacteria</taxon>
        <taxon>Pseudomonadati</taxon>
        <taxon>Spirochaetota</taxon>
        <taxon>Spirochaetia</taxon>
        <taxon>Spirochaetales</taxon>
        <taxon>Treponemataceae</taxon>
        <taxon>Treponema</taxon>
    </lineage>
</organism>
<keyword evidence="3" id="KW-1185">Reference proteome</keyword>
<dbReference type="EMBL" id="CP002632">
    <property type="protein sequence ID" value="AEB15515.1"/>
    <property type="molecule type" value="Genomic_DNA"/>
</dbReference>
<dbReference type="GeneID" id="302999749"/>
<dbReference type="HOGENOM" id="CLU_657115_0_0_12"/>
<evidence type="ECO:0000313" key="2">
    <source>
        <dbReference type="EMBL" id="AEB15515.1"/>
    </source>
</evidence>
<dbReference type="AlphaFoldDB" id="F2NYL6"/>
<name>F2NYL6_TRES6</name>
<keyword evidence="2" id="KW-0614">Plasmid</keyword>